<evidence type="ECO:0000313" key="3">
    <source>
        <dbReference type="Proteomes" id="UP000528457"/>
    </source>
</evidence>
<keyword evidence="1" id="KW-1133">Transmembrane helix</keyword>
<dbReference type="AlphaFoldDB" id="A0A7X0MYD9"/>
<keyword evidence="1" id="KW-0472">Membrane</keyword>
<comment type="caution">
    <text evidence="2">The sequence shown here is derived from an EMBL/GenBank/DDBJ whole genome shotgun (WGS) entry which is preliminary data.</text>
</comment>
<sequence>MSALSKDSEISSSLYMSAFFLVIFGLWGLARLFVLFFDHSLISILITIFVSAIAIQSFSTLRALRALRKNLRSKPDEYRDSVVPKPILYHAVFWFLPKY</sequence>
<evidence type="ECO:0000313" key="2">
    <source>
        <dbReference type="EMBL" id="MBB6521912.1"/>
    </source>
</evidence>
<dbReference type="EMBL" id="JACHHT010000002">
    <property type="protein sequence ID" value="MBB6521912.1"/>
    <property type="molecule type" value="Genomic_DNA"/>
</dbReference>
<organism evidence="2 3">
    <name type="scientific">Pseudoteredinibacter isoporae</name>
    <dbReference type="NCBI Taxonomy" id="570281"/>
    <lineage>
        <taxon>Bacteria</taxon>
        <taxon>Pseudomonadati</taxon>
        <taxon>Pseudomonadota</taxon>
        <taxon>Gammaproteobacteria</taxon>
        <taxon>Cellvibrionales</taxon>
        <taxon>Cellvibrionaceae</taxon>
        <taxon>Pseudoteredinibacter</taxon>
    </lineage>
</organism>
<feature type="transmembrane region" description="Helical" evidence="1">
    <location>
        <begin position="40"/>
        <end position="64"/>
    </location>
</feature>
<keyword evidence="1" id="KW-0812">Transmembrane</keyword>
<gene>
    <name evidence="2" type="ORF">HNR48_002197</name>
</gene>
<feature type="transmembrane region" description="Helical" evidence="1">
    <location>
        <begin position="12"/>
        <end position="34"/>
    </location>
</feature>
<dbReference type="InParanoid" id="A0A7X0MYD9"/>
<protein>
    <submittedName>
        <fullName evidence="2">Cation transport ATPase</fullName>
    </submittedName>
</protein>
<evidence type="ECO:0000256" key="1">
    <source>
        <dbReference type="SAM" id="Phobius"/>
    </source>
</evidence>
<proteinExistence type="predicted"/>
<dbReference type="Proteomes" id="UP000528457">
    <property type="component" value="Unassembled WGS sequence"/>
</dbReference>
<accession>A0A7X0MYD9</accession>
<name>A0A7X0MYD9_9GAMM</name>
<reference evidence="2 3" key="1">
    <citation type="submission" date="2020-08" db="EMBL/GenBank/DDBJ databases">
        <title>Genomic Encyclopedia of Type Strains, Phase IV (KMG-IV): sequencing the most valuable type-strain genomes for metagenomic binning, comparative biology and taxonomic classification.</title>
        <authorList>
            <person name="Goeker M."/>
        </authorList>
    </citation>
    <scope>NUCLEOTIDE SEQUENCE [LARGE SCALE GENOMIC DNA]</scope>
    <source>
        <strain evidence="2 3">DSM 22368</strain>
    </source>
</reference>
<keyword evidence="3" id="KW-1185">Reference proteome</keyword>